<dbReference type="Pfam" id="PF02878">
    <property type="entry name" value="PGM_PMM_I"/>
    <property type="match status" value="1"/>
</dbReference>
<feature type="domain" description="Alpha-D-phosphohexomutase C-terminal" evidence="11">
    <location>
        <begin position="569"/>
        <end position="606"/>
    </location>
</feature>
<dbReference type="InterPro" id="IPR005845">
    <property type="entry name" value="A-D-PHexomutase_a/b/a-II"/>
</dbReference>
<dbReference type="SUPFAM" id="SSF53738">
    <property type="entry name" value="Phosphoglucomutase, first 3 domains"/>
    <property type="match status" value="3"/>
</dbReference>
<keyword evidence="7" id="KW-0479">Metal-binding</keyword>
<dbReference type="GO" id="GO:0006006">
    <property type="term" value="P:glucose metabolic process"/>
    <property type="evidence" value="ECO:0007669"/>
    <property type="project" value="UniProtKB-KW"/>
</dbReference>
<keyword evidence="10" id="KW-0119">Carbohydrate metabolism</keyword>
<evidence type="ECO:0000256" key="4">
    <source>
        <dbReference type="ARBA" id="ARBA00022490"/>
    </source>
</evidence>
<evidence type="ECO:0000256" key="2">
    <source>
        <dbReference type="ARBA" id="ARBA00004496"/>
    </source>
</evidence>
<dbReference type="GO" id="GO:0005634">
    <property type="term" value="C:nucleus"/>
    <property type="evidence" value="ECO:0007669"/>
    <property type="project" value="TreeGrafter"/>
</dbReference>
<reference evidence="15 16" key="1">
    <citation type="submission" date="2019-10" db="EMBL/GenBank/DDBJ databases">
        <authorList>
            <person name="Palmer J.M."/>
        </authorList>
    </citation>
    <scope>NUCLEOTIDE SEQUENCE [LARGE SCALE GENOMIC DNA]</scope>
    <source>
        <strain evidence="15 16">TWF696</strain>
    </source>
</reference>
<evidence type="ECO:0000256" key="1">
    <source>
        <dbReference type="ARBA" id="ARBA00001946"/>
    </source>
</evidence>
<comment type="caution">
    <text evidence="15">The sequence shown here is derived from an EMBL/GenBank/DDBJ whole genome shotgun (WGS) entry which is preliminary data.</text>
</comment>
<evidence type="ECO:0000259" key="11">
    <source>
        <dbReference type="Pfam" id="PF00408"/>
    </source>
</evidence>
<dbReference type="Pfam" id="PF02879">
    <property type="entry name" value="PGM_PMM_II"/>
    <property type="match status" value="1"/>
</dbReference>
<dbReference type="GO" id="GO:0005737">
    <property type="term" value="C:cytoplasm"/>
    <property type="evidence" value="ECO:0007669"/>
    <property type="project" value="UniProtKB-SubCell"/>
</dbReference>
<feature type="domain" description="Alpha-D-phosphohexomutase alpha/beta/alpha" evidence="14">
    <location>
        <begin position="367"/>
        <end position="471"/>
    </location>
</feature>
<feature type="domain" description="Alpha-D-phosphohexomutase alpha/beta/alpha" evidence="12">
    <location>
        <begin position="73"/>
        <end position="215"/>
    </location>
</feature>
<dbReference type="EMBL" id="JAVHNQ010000004">
    <property type="protein sequence ID" value="KAK6350006.1"/>
    <property type="molecule type" value="Genomic_DNA"/>
</dbReference>
<sequence length="624" mass="67193">MHKLRSSKAELRYSIDCEDLYNIHLNMAEGKSVDQLVQEWLALDKNETTRKEIQDLVAQGATDELDRRLRSRIAFGTAGLRSRMQAGFAHLNDVTIIQASQGLAAYLLASSSATAAAAATRSVIIGHDHRHNSASFARLTAAAFVLKGFKVYILGGLVHTPLVPFGVKHLGCLAGVMITASHNPARDNGYKVYWGNGCQIIPPVDVGIAAAIEENLVPVERAWDVESVLEEGRRSGMVEDAKGAVAQGYFDKVREVVAGMRPEGLDGGREAVKFVYTPMHGVGLEPAKTVVEILGLQDGMVVVEEQAEPDPDFPTVKFPNPEEKGALDIAMATADRHGITIALANDPDADRFAAAEKVDGKWQILTGNQLGVLFASHMLATSPLPPSQIAMLSSAVSTQMLAAMAAVDGFHHEETLTGFKWLGNVAQQITARGSQTAIYAFEEAIGYMFAAVVYDKDGIAALGVFLTMLQKWAQESVTPIGKLRELYVRYGHFESCNGYVVSPSPAVTKAVFDGIRALGEAAGERYPTTLGGRKITYWRDLTEGFDSAAAGGVPVLPVDKASQMITVGMEGVRFTIRGSGTEPKIKYYVEATAPEKEAAAQAAKEVAGDIVREWFKPEESGLVV</sequence>
<evidence type="ECO:0000256" key="8">
    <source>
        <dbReference type="ARBA" id="ARBA00022842"/>
    </source>
</evidence>
<comment type="similarity">
    <text evidence="3">Belongs to the phosphohexose mutase family.</text>
</comment>
<dbReference type="PANTHER" id="PTHR45745">
    <property type="entry name" value="PHOSPHOMANNOMUTASE 45A"/>
    <property type="match status" value="1"/>
</dbReference>
<keyword evidence="6" id="KW-0597">Phosphoprotein</keyword>
<dbReference type="Proteomes" id="UP001375240">
    <property type="component" value="Unassembled WGS sequence"/>
</dbReference>
<evidence type="ECO:0000256" key="6">
    <source>
        <dbReference type="ARBA" id="ARBA00022553"/>
    </source>
</evidence>
<keyword evidence="5" id="KW-0313">Glucose metabolism</keyword>
<feature type="domain" description="Alpha-D-phosphohexomutase alpha/beta/alpha" evidence="13">
    <location>
        <begin position="269"/>
        <end position="356"/>
    </location>
</feature>
<dbReference type="AlphaFoldDB" id="A0AAV9UYH4"/>
<proteinExistence type="inferred from homology"/>
<evidence type="ECO:0000259" key="12">
    <source>
        <dbReference type="Pfam" id="PF02878"/>
    </source>
</evidence>
<dbReference type="Pfam" id="PF02880">
    <property type="entry name" value="PGM_PMM_III"/>
    <property type="match status" value="1"/>
</dbReference>
<evidence type="ECO:0000256" key="7">
    <source>
        <dbReference type="ARBA" id="ARBA00022723"/>
    </source>
</evidence>
<dbReference type="FunFam" id="3.40.120.10:FF:000035">
    <property type="entry name" value="Pgm3p"/>
    <property type="match status" value="1"/>
</dbReference>
<keyword evidence="16" id="KW-1185">Reference proteome</keyword>
<evidence type="ECO:0000313" key="16">
    <source>
        <dbReference type="Proteomes" id="UP001375240"/>
    </source>
</evidence>
<dbReference type="InterPro" id="IPR005843">
    <property type="entry name" value="A-D-PHexomutase_C"/>
</dbReference>
<protein>
    <submittedName>
        <fullName evidence="15">Phosphoglucomutase-3</fullName>
    </submittedName>
</protein>
<evidence type="ECO:0000256" key="9">
    <source>
        <dbReference type="ARBA" id="ARBA00023235"/>
    </source>
</evidence>
<dbReference type="GO" id="GO:0006166">
    <property type="term" value="P:purine ribonucleoside salvage"/>
    <property type="evidence" value="ECO:0007669"/>
    <property type="project" value="TreeGrafter"/>
</dbReference>
<dbReference type="InterPro" id="IPR016055">
    <property type="entry name" value="A-D-PHexomutase_a/b/a-I/II/III"/>
</dbReference>
<dbReference type="InterPro" id="IPR016066">
    <property type="entry name" value="A-D-PHexomutase_CS"/>
</dbReference>
<dbReference type="PROSITE" id="PS00710">
    <property type="entry name" value="PGM_PMM"/>
    <property type="match status" value="1"/>
</dbReference>
<dbReference type="Pfam" id="PF00408">
    <property type="entry name" value="PGM_PMM_IV"/>
    <property type="match status" value="1"/>
</dbReference>
<evidence type="ECO:0000256" key="3">
    <source>
        <dbReference type="ARBA" id="ARBA00010231"/>
    </source>
</evidence>
<accession>A0AAV9UYH4</accession>
<dbReference type="PANTHER" id="PTHR45745:SF1">
    <property type="entry name" value="PHOSPHOGLUCOMUTASE 2B-RELATED"/>
    <property type="match status" value="1"/>
</dbReference>
<comment type="cofactor">
    <cofactor evidence="1">
        <name>Mg(2+)</name>
        <dbReference type="ChEBI" id="CHEBI:18420"/>
    </cofactor>
</comment>
<evidence type="ECO:0000259" key="14">
    <source>
        <dbReference type="Pfam" id="PF02880"/>
    </source>
</evidence>
<organism evidence="15 16">
    <name type="scientific">Orbilia brochopaga</name>
    <dbReference type="NCBI Taxonomy" id="3140254"/>
    <lineage>
        <taxon>Eukaryota</taxon>
        <taxon>Fungi</taxon>
        <taxon>Dikarya</taxon>
        <taxon>Ascomycota</taxon>
        <taxon>Pezizomycotina</taxon>
        <taxon>Orbiliomycetes</taxon>
        <taxon>Orbiliales</taxon>
        <taxon>Orbiliaceae</taxon>
        <taxon>Orbilia</taxon>
    </lineage>
</organism>
<dbReference type="SUPFAM" id="SSF55957">
    <property type="entry name" value="Phosphoglucomutase, C-terminal domain"/>
    <property type="match status" value="1"/>
</dbReference>
<dbReference type="GO" id="GO:0008973">
    <property type="term" value="F:phosphopentomutase activity"/>
    <property type="evidence" value="ECO:0007669"/>
    <property type="project" value="TreeGrafter"/>
</dbReference>
<name>A0AAV9UYH4_9PEZI</name>
<dbReference type="CDD" id="cd05799">
    <property type="entry name" value="PGM2"/>
    <property type="match status" value="1"/>
</dbReference>
<gene>
    <name evidence="15" type="primary">PGM3_1</name>
    <name evidence="15" type="ORF">TWF696_006258</name>
</gene>
<keyword evidence="8" id="KW-0460">Magnesium</keyword>
<keyword evidence="4" id="KW-0963">Cytoplasm</keyword>
<keyword evidence="9" id="KW-0413">Isomerase</keyword>
<comment type="subcellular location">
    <subcellularLocation>
        <location evidence="2">Cytoplasm</location>
    </subcellularLocation>
</comment>
<dbReference type="InterPro" id="IPR036900">
    <property type="entry name" value="A-D-PHexomutase_C_sf"/>
</dbReference>
<evidence type="ECO:0000259" key="13">
    <source>
        <dbReference type="Pfam" id="PF02879"/>
    </source>
</evidence>
<dbReference type="GO" id="GO:0000287">
    <property type="term" value="F:magnesium ion binding"/>
    <property type="evidence" value="ECO:0007669"/>
    <property type="project" value="InterPro"/>
</dbReference>
<evidence type="ECO:0000313" key="15">
    <source>
        <dbReference type="EMBL" id="KAK6350006.1"/>
    </source>
</evidence>
<evidence type="ECO:0000256" key="5">
    <source>
        <dbReference type="ARBA" id="ARBA00022526"/>
    </source>
</evidence>
<dbReference type="Gene3D" id="3.40.120.10">
    <property type="entry name" value="Alpha-D-Glucose-1,6-Bisphosphate, subunit A, domain 3"/>
    <property type="match status" value="3"/>
</dbReference>
<dbReference type="InterPro" id="IPR005844">
    <property type="entry name" value="A-D-PHexomutase_a/b/a-I"/>
</dbReference>
<evidence type="ECO:0000256" key="10">
    <source>
        <dbReference type="ARBA" id="ARBA00023277"/>
    </source>
</evidence>
<dbReference type="Gene3D" id="3.30.310.50">
    <property type="entry name" value="Alpha-D-phosphohexomutase, C-terminal domain"/>
    <property type="match status" value="1"/>
</dbReference>
<dbReference type="InterPro" id="IPR005846">
    <property type="entry name" value="A-D-PHexomutase_a/b/a-III"/>
</dbReference>